<gene>
    <name evidence="2" type="ORF">R1080702_158</name>
</gene>
<dbReference type="InterPro" id="IPR008978">
    <property type="entry name" value="HSP20-like_chaperone"/>
</dbReference>
<dbReference type="EMBL" id="KU594606">
    <property type="protein sequence ID" value="AMO43167.1"/>
    <property type="molecule type" value="Genomic_DNA"/>
</dbReference>
<dbReference type="PROSITE" id="PS01031">
    <property type="entry name" value="SHSP"/>
    <property type="match status" value="1"/>
</dbReference>
<dbReference type="KEGG" id="vg:29122660"/>
<dbReference type="PANTHER" id="PTHR47062:SF1">
    <property type="entry name" value="SMALL HEAT SHOCK PROTEIN IBPA"/>
    <property type="match status" value="1"/>
</dbReference>
<keyword evidence="3" id="KW-1185">Reference proteome</keyword>
<protein>
    <submittedName>
        <fullName evidence="2">Heat shock protein</fullName>
    </submittedName>
</protein>
<dbReference type="RefSeq" id="YP_009301660.1">
    <property type="nucleotide sequence ID" value="NC_031235.1"/>
</dbReference>
<dbReference type="OrthoDB" id="15726at10239"/>
<evidence type="ECO:0000259" key="1">
    <source>
        <dbReference type="PROSITE" id="PS01031"/>
    </source>
</evidence>
<dbReference type="Pfam" id="PF00011">
    <property type="entry name" value="HSP20"/>
    <property type="match status" value="1"/>
</dbReference>
<feature type="domain" description="SHSP" evidence="1">
    <location>
        <begin position="26"/>
        <end position="135"/>
    </location>
</feature>
<dbReference type="SUPFAM" id="SSF49764">
    <property type="entry name" value="HSP20-like chaperones"/>
    <property type="match status" value="1"/>
</dbReference>
<dbReference type="Gene3D" id="2.60.40.790">
    <property type="match status" value="1"/>
</dbReference>
<dbReference type="PANTHER" id="PTHR47062">
    <property type="match status" value="1"/>
</dbReference>
<evidence type="ECO:0000313" key="2">
    <source>
        <dbReference type="EMBL" id="AMO43167.1"/>
    </source>
</evidence>
<dbReference type="Proteomes" id="UP000203157">
    <property type="component" value="Segment"/>
</dbReference>
<evidence type="ECO:0000313" key="3">
    <source>
        <dbReference type="Proteomes" id="UP000203157"/>
    </source>
</evidence>
<name>A0A127KM93_9CAUD</name>
<keyword evidence="2" id="KW-0346">Stress response</keyword>
<organism evidence="2 3">
    <name type="scientific">Cyanophage S-RIM32</name>
    <dbReference type="NCBI Taxonomy" id="1278479"/>
    <lineage>
        <taxon>Viruses</taxon>
        <taxon>Duplodnaviria</taxon>
        <taxon>Heunggongvirae</taxon>
        <taxon>Uroviricota</taxon>
        <taxon>Caudoviricetes</taxon>
        <taxon>Pantevenvirales</taxon>
        <taxon>Kyanoviridae</taxon>
        <taxon>Bristolvirus</taxon>
        <taxon>Bristolvirus rhodeisland</taxon>
    </lineage>
</organism>
<dbReference type="GeneID" id="29122660"/>
<reference evidence="2 3" key="1">
    <citation type="submission" date="2016-01" db="EMBL/GenBank/DDBJ databases">
        <title>The genomic content and context of auxiliary metabolic genes in marine cyanophages.</title>
        <authorList>
            <person name="Marston M.F."/>
            <person name="Martiny J.B.H."/>
            <person name="Crummett L.T."/>
        </authorList>
    </citation>
    <scope>NUCLEOTIDE SEQUENCE [LARGE SCALE GENOMIC DNA]</scope>
    <source>
        <strain evidence="2">RW_108_0702</strain>
    </source>
</reference>
<sequence length="135" mass="15526">MTNTWDIYLPHAVGLSDMFHRLDSMTSHNKNYPPYNLIKHDSSNYEIQIALAGFKREEIEVSTESNILRVATKNAGTDPEVTYLHKGVSRRSFTETWQLADDVRVVDVAFNDGLLIISLEKIIPDHMKRTTYEVK</sequence>
<accession>A0A127KM93</accession>
<dbReference type="InterPro" id="IPR002068">
    <property type="entry name" value="A-crystallin/Hsp20_dom"/>
</dbReference>
<proteinExistence type="predicted"/>